<dbReference type="InterPro" id="IPR013830">
    <property type="entry name" value="SGNH_hydro"/>
</dbReference>
<dbReference type="RefSeq" id="WP_112571639.1">
    <property type="nucleotide sequence ID" value="NZ_CP043450.1"/>
</dbReference>
<dbReference type="PANTHER" id="PTHR30383">
    <property type="entry name" value="THIOESTERASE 1/PROTEASE 1/LYSOPHOSPHOLIPASE L1"/>
    <property type="match status" value="1"/>
</dbReference>
<dbReference type="InterPro" id="IPR051532">
    <property type="entry name" value="Ester_Hydrolysis_Enzymes"/>
</dbReference>
<evidence type="ECO:0000259" key="2">
    <source>
        <dbReference type="Pfam" id="PF13472"/>
    </source>
</evidence>
<dbReference type="GO" id="GO:0016788">
    <property type="term" value="F:hydrolase activity, acting on ester bonds"/>
    <property type="evidence" value="ECO:0007669"/>
    <property type="project" value="UniProtKB-ARBA"/>
</dbReference>
<sequence>MKRILIMLIAFCLINIASATTRITCIGASITYGATLPDPAAQSYPAQLQKLLGKNYSVSNFGVSSATLLRKGDLSYWSTKAYQEALQSKPDVVFIDLGGNDAKLVNRVHLDEYEKDYHDLIRSFAQLPSHPRIVLLLPIPSFQVDTNQIYDKVIVNSIIPKLRNVANDEHLEVIDMHSMFVNHESWMPDKIHPNLEGTAMTAKRLYDVVVQSRDKNYDIFNNMNQQVKESNFYGYPCAEFTFDNRDCKIVKPKWAAKGHPWVWRARFWGHEPQTDIALLERGFHIVYCDVAELLGNNEAIGYWNDFYKMLTNAGLGKKAVLEGMSRGGIYIYNWAAANPDKVACTYADNALLDLKYWPDSAILKKDFNLTSANQIGSLKVSPIDKVQQIVKGKFPMLHLSADDDEAVDPSKNTLLFEQKVKALGGSIAVIHKPGFKHHPHSLPNPAPIVEFILKATGYEIPFPN</sequence>
<protein>
    <recommendedName>
        <fullName evidence="2">SGNH hydrolase-type esterase domain-containing protein</fullName>
    </recommendedName>
</protein>
<reference evidence="3" key="1">
    <citation type="submission" date="2019-08" db="EMBL/GenBank/DDBJ databases">
        <title>Comparative genome analysis confer to the adaptation heavy metal polluted environment.</title>
        <authorList>
            <person name="Li Y."/>
        </authorList>
    </citation>
    <scope>NUCLEOTIDE SEQUENCE [LARGE SCALE GENOMIC DNA]</scope>
    <source>
        <strain evidence="3">P1</strain>
    </source>
</reference>
<dbReference type="EMBL" id="CP043450">
    <property type="protein sequence ID" value="QEM09848.1"/>
    <property type="molecule type" value="Genomic_DNA"/>
</dbReference>
<dbReference type="KEGG" id="mrub:DEO27_007380"/>
<dbReference type="SUPFAM" id="SSF53474">
    <property type="entry name" value="alpha/beta-Hydrolases"/>
    <property type="match status" value="1"/>
</dbReference>
<dbReference type="Gene3D" id="3.40.50.1110">
    <property type="entry name" value="SGNH hydrolase"/>
    <property type="match status" value="1"/>
</dbReference>
<dbReference type="Gene3D" id="3.40.50.1820">
    <property type="entry name" value="alpha/beta hydrolase"/>
    <property type="match status" value="1"/>
</dbReference>
<keyword evidence="1" id="KW-0732">Signal</keyword>
<feature type="chain" id="PRO_5023143899" description="SGNH hydrolase-type esterase domain-containing protein" evidence="1">
    <location>
        <begin position="20"/>
        <end position="464"/>
    </location>
</feature>
<gene>
    <name evidence="3" type="ORF">DEO27_007380</name>
</gene>
<dbReference type="AlphaFoldDB" id="A0A5C1HYB6"/>
<organism evidence="3 4">
    <name type="scientific">Mucilaginibacter rubeus</name>
    <dbReference type="NCBI Taxonomy" id="2027860"/>
    <lineage>
        <taxon>Bacteria</taxon>
        <taxon>Pseudomonadati</taxon>
        <taxon>Bacteroidota</taxon>
        <taxon>Sphingobacteriia</taxon>
        <taxon>Sphingobacteriales</taxon>
        <taxon>Sphingobacteriaceae</taxon>
        <taxon>Mucilaginibacter</taxon>
    </lineage>
</organism>
<evidence type="ECO:0000313" key="4">
    <source>
        <dbReference type="Proteomes" id="UP000251402"/>
    </source>
</evidence>
<feature type="domain" description="SGNH hydrolase-type esterase" evidence="2">
    <location>
        <begin position="25"/>
        <end position="198"/>
    </location>
</feature>
<proteinExistence type="predicted"/>
<evidence type="ECO:0000313" key="3">
    <source>
        <dbReference type="EMBL" id="QEM09848.1"/>
    </source>
</evidence>
<keyword evidence="4" id="KW-1185">Reference proteome</keyword>
<dbReference type="InterPro" id="IPR029058">
    <property type="entry name" value="AB_hydrolase_fold"/>
</dbReference>
<evidence type="ECO:0000256" key="1">
    <source>
        <dbReference type="SAM" id="SignalP"/>
    </source>
</evidence>
<dbReference type="InterPro" id="IPR036514">
    <property type="entry name" value="SGNH_hydro_sf"/>
</dbReference>
<name>A0A5C1HYB6_9SPHI</name>
<dbReference type="Proteomes" id="UP000251402">
    <property type="component" value="Chromosome"/>
</dbReference>
<accession>A0A5C1HYB6</accession>
<feature type="signal peptide" evidence="1">
    <location>
        <begin position="1"/>
        <end position="19"/>
    </location>
</feature>
<dbReference type="Pfam" id="PF13472">
    <property type="entry name" value="Lipase_GDSL_2"/>
    <property type="match status" value="1"/>
</dbReference>
<dbReference type="OrthoDB" id="9796689at2"/>
<dbReference type="SUPFAM" id="SSF52266">
    <property type="entry name" value="SGNH hydrolase"/>
    <property type="match status" value="1"/>
</dbReference>